<dbReference type="PROSITE" id="PS50868">
    <property type="entry name" value="POST_SET"/>
    <property type="match status" value="1"/>
</dbReference>
<dbReference type="Pfam" id="PF05033">
    <property type="entry name" value="Pre-SET"/>
    <property type="match status" value="1"/>
</dbReference>
<dbReference type="SMART" id="SM00468">
    <property type="entry name" value="PreSET"/>
    <property type="match status" value="1"/>
</dbReference>
<keyword evidence="4" id="KW-0808">Transferase</keyword>
<dbReference type="InterPro" id="IPR001214">
    <property type="entry name" value="SET_dom"/>
</dbReference>
<evidence type="ECO:0000259" key="8">
    <source>
        <dbReference type="PROSITE" id="PS50867"/>
    </source>
</evidence>
<dbReference type="SMART" id="SM00317">
    <property type="entry name" value="SET"/>
    <property type="match status" value="1"/>
</dbReference>
<evidence type="ECO:0000259" key="7">
    <source>
        <dbReference type="PROSITE" id="PS50280"/>
    </source>
</evidence>
<sequence length="952" mass="104306">MAINSNTKNVRAYVQKALSLAFAGCTQPIESSELINQLLHQSGIASWGGSVMGVVENMQHKELLRAVPIVNGGYSEGRSERRSLENGDCSVVTTRYKRRKVSAIRDFPPGCGPLARRMPKEAFVCVGGSEKLDGGGKSEDALEVDGVNVPGTAVESKSPKELANSILTEMPDTSNELHSVVQMTVMSSDLAHGIELMHNEPEKTESLMSDARVFEPIKSLEQEASQILKDFHEVEEMPPPGSVKVSSPPNGPMNAPSVLEKTVTKKYPPRRKISAIRDFPPFCGRNAPRLSEEECLKAPAPSKGAPAPSKGAPAPSKGAPAPSKGTPAPSEGAPAPSKGKTVGQEESGVKEKPLTEPVSIDGKQMGEDVQDRDVLKEKLRANVSKNSRDKVQDEFKGSANKELKKQVTLVISSEVKMEFEVKREQSIGSPRENNLPRPDQKSQIVEKANEVLEGKVGKEIVIYSKDENSKRKVTSLSGRVNKVPAGDELSQERVTVLCLMAAQNCPWRRQGKGGLNLDSGMSGSKGKKDGLAGLEKSKSIVRAKTDRAEKSGGKSIKRKSSPTRRAENLGMGQLVVKDEEDSIEHYEEQGDFHVGQRLLDFNVSLPPFGPSSSSGKVEACDSIVTRNKVRETLRLFQAIFRKLLQEEEAKTKQGGNPVRRVDYLASRILKDKGKHVNTGKQIIGPVPGVEVDDEKPPPFTYITSMIYPDWCHRLPPNGCDCSNGCSDSEKCSCAVKNGGEIPYNYNGAIVEAKPLVYECSPSCKCSRSCHNRVSQHGIKFQLEIFKTVSRGWGVRSLTSIPSGSFICEYIGELLEDKEAEQRTGNDEYLFDIGHNYNEILWDGISTLMPDAQLSSCEVVEDAGFTIDAAQYGNVGRFINHSCSPNLYAQNVLYDHDNKRIPHIMLFAAENIPPLQELTYHYNYTIDQVRDSNGNIKKKSCYCGSDECTGRMY</sequence>
<evidence type="ECO:0000256" key="5">
    <source>
        <dbReference type="ARBA" id="ARBA00022691"/>
    </source>
</evidence>
<evidence type="ECO:0000256" key="2">
    <source>
        <dbReference type="ARBA" id="ARBA00022454"/>
    </source>
</evidence>
<proteinExistence type="predicted"/>
<dbReference type="InterPro" id="IPR003616">
    <property type="entry name" value="Post-SET_dom"/>
</dbReference>
<feature type="compositionally biased region" description="Basic and acidic residues" evidence="6">
    <location>
        <begin position="364"/>
        <end position="373"/>
    </location>
</feature>
<keyword evidence="5" id="KW-0949">S-adenosyl-L-methionine</keyword>
<evidence type="ECO:0000256" key="3">
    <source>
        <dbReference type="ARBA" id="ARBA00022603"/>
    </source>
</evidence>
<dbReference type="InterPro" id="IPR007728">
    <property type="entry name" value="Pre-SET_dom"/>
</dbReference>
<dbReference type="InterPro" id="IPR051357">
    <property type="entry name" value="H3K9_HMTase_SUVAR3-9"/>
</dbReference>
<feature type="domain" description="Pre-SET" evidence="8">
    <location>
        <begin position="717"/>
        <end position="777"/>
    </location>
</feature>
<feature type="region of interest" description="Disordered" evidence="6">
    <location>
        <begin position="423"/>
        <end position="443"/>
    </location>
</feature>
<organism evidence="10 11">
    <name type="scientific">Vitis vinifera</name>
    <name type="common">Grape</name>
    <dbReference type="NCBI Taxonomy" id="29760"/>
    <lineage>
        <taxon>Eukaryota</taxon>
        <taxon>Viridiplantae</taxon>
        <taxon>Streptophyta</taxon>
        <taxon>Embryophyta</taxon>
        <taxon>Tracheophyta</taxon>
        <taxon>Spermatophyta</taxon>
        <taxon>Magnoliopsida</taxon>
        <taxon>eudicotyledons</taxon>
        <taxon>Gunneridae</taxon>
        <taxon>Pentapetalae</taxon>
        <taxon>rosids</taxon>
        <taxon>Vitales</taxon>
        <taxon>Vitaceae</taxon>
        <taxon>Viteae</taxon>
        <taxon>Vitis</taxon>
    </lineage>
</organism>
<accession>A0ABY9BJI0</accession>
<evidence type="ECO:0000256" key="4">
    <source>
        <dbReference type="ARBA" id="ARBA00022679"/>
    </source>
</evidence>
<comment type="subcellular location">
    <subcellularLocation>
        <location evidence="1">Chromosome</location>
    </subcellularLocation>
</comment>
<evidence type="ECO:0000313" key="11">
    <source>
        <dbReference type="Proteomes" id="UP001227230"/>
    </source>
</evidence>
<dbReference type="PROSITE" id="PS50280">
    <property type="entry name" value="SET"/>
    <property type="match status" value="1"/>
</dbReference>
<dbReference type="PROSITE" id="PS50867">
    <property type="entry name" value="PRE_SET"/>
    <property type="match status" value="1"/>
</dbReference>
<dbReference type="PANTHER" id="PTHR45660:SF46">
    <property type="entry name" value="HISTONE-LYSINE N-METHYLTRANSFERASE, H3 LYSINE-9 SPECIFIC SUVH6"/>
    <property type="match status" value="1"/>
</dbReference>
<dbReference type="Pfam" id="PF00856">
    <property type="entry name" value="SET"/>
    <property type="match status" value="1"/>
</dbReference>
<feature type="domain" description="Post-SET" evidence="9">
    <location>
        <begin position="936"/>
        <end position="952"/>
    </location>
</feature>
<protein>
    <recommendedName>
        <fullName evidence="12">Histone-lysine N-methyltransferase, H3 lysine-9 specific SUVH6</fullName>
    </recommendedName>
</protein>
<evidence type="ECO:0008006" key="12">
    <source>
        <dbReference type="Google" id="ProtNLM"/>
    </source>
</evidence>
<dbReference type="Proteomes" id="UP001227230">
    <property type="component" value="Chromosome 2"/>
</dbReference>
<dbReference type="CDD" id="cd10545">
    <property type="entry name" value="SET_AtSUVH-like"/>
    <property type="match status" value="1"/>
</dbReference>
<dbReference type="InterPro" id="IPR046341">
    <property type="entry name" value="SET_dom_sf"/>
</dbReference>
<name>A0ABY9BJI0_VITVI</name>
<keyword evidence="11" id="KW-1185">Reference proteome</keyword>
<evidence type="ECO:0000256" key="6">
    <source>
        <dbReference type="SAM" id="MobiDB-lite"/>
    </source>
</evidence>
<keyword evidence="2" id="KW-0158">Chromosome</keyword>
<feature type="compositionally biased region" description="Basic and acidic residues" evidence="6">
    <location>
        <begin position="526"/>
        <end position="552"/>
    </location>
</feature>
<evidence type="ECO:0000256" key="1">
    <source>
        <dbReference type="ARBA" id="ARBA00004286"/>
    </source>
</evidence>
<feature type="compositionally biased region" description="Low complexity" evidence="6">
    <location>
        <begin position="298"/>
        <end position="325"/>
    </location>
</feature>
<feature type="region of interest" description="Disordered" evidence="6">
    <location>
        <begin position="237"/>
        <end position="257"/>
    </location>
</feature>
<dbReference type="SUPFAM" id="SSF82199">
    <property type="entry name" value="SET domain"/>
    <property type="match status" value="1"/>
</dbReference>
<feature type="region of interest" description="Disordered" evidence="6">
    <location>
        <begin position="509"/>
        <end position="567"/>
    </location>
</feature>
<dbReference type="PANTHER" id="PTHR45660">
    <property type="entry name" value="HISTONE-LYSINE N-METHYLTRANSFERASE SETMAR"/>
    <property type="match status" value="1"/>
</dbReference>
<feature type="domain" description="SET" evidence="7">
    <location>
        <begin position="780"/>
        <end position="922"/>
    </location>
</feature>
<feature type="region of interest" description="Disordered" evidence="6">
    <location>
        <begin position="298"/>
        <end position="373"/>
    </location>
</feature>
<evidence type="ECO:0000313" key="10">
    <source>
        <dbReference type="EMBL" id="WJZ82541.1"/>
    </source>
</evidence>
<dbReference type="EMBL" id="CP126649">
    <property type="protein sequence ID" value="WJZ82541.1"/>
    <property type="molecule type" value="Genomic_DNA"/>
</dbReference>
<keyword evidence="3" id="KW-0489">Methyltransferase</keyword>
<dbReference type="Gene3D" id="2.170.270.10">
    <property type="entry name" value="SET domain"/>
    <property type="match status" value="1"/>
</dbReference>
<evidence type="ECO:0000259" key="9">
    <source>
        <dbReference type="PROSITE" id="PS50868"/>
    </source>
</evidence>
<gene>
    <name evidence="10" type="ORF">VitviT2T_002293</name>
</gene>
<reference evidence="10 11" key="1">
    <citation type="journal article" date="2023" name="Hortic Res">
        <title>The complete reference genome for grapevine (Vitis vinifera L.) genetics and breeding.</title>
        <authorList>
            <person name="Shi X."/>
            <person name="Cao S."/>
            <person name="Wang X."/>
            <person name="Huang S."/>
            <person name="Wang Y."/>
            <person name="Liu Z."/>
            <person name="Liu W."/>
            <person name="Leng X."/>
            <person name="Peng Y."/>
            <person name="Wang N."/>
            <person name="Wang Y."/>
            <person name="Ma Z."/>
            <person name="Xu X."/>
            <person name="Zhang F."/>
            <person name="Xue H."/>
            <person name="Zhong H."/>
            <person name="Wang Y."/>
            <person name="Zhang K."/>
            <person name="Velt A."/>
            <person name="Avia K."/>
            <person name="Holtgrawe D."/>
            <person name="Grimplet J."/>
            <person name="Matus J.T."/>
            <person name="Ware D."/>
            <person name="Wu X."/>
            <person name="Wang H."/>
            <person name="Liu C."/>
            <person name="Fang Y."/>
            <person name="Rustenholz C."/>
            <person name="Cheng Z."/>
            <person name="Xiao H."/>
            <person name="Zhou Y."/>
        </authorList>
    </citation>
    <scope>NUCLEOTIDE SEQUENCE [LARGE SCALE GENOMIC DNA]</scope>
    <source>
        <strain evidence="11">cv. Pinot noir / PN40024</strain>
        <tissue evidence="10">Leaf</tissue>
    </source>
</reference>